<reference evidence="1" key="2">
    <citation type="journal article" date="2022" name="New Phytol.">
        <title>Evolutionary transition to the ectomycorrhizal habit in the genomes of a hyperdiverse lineage of mushroom-forming fungi.</title>
        <authorList>
            <person name="Looney B."/>
            <person name="Miyauchi S."/>
            <person name="Morin E."/>
            <person name="Drula E."/>
            <person name="Courty P.E."/>
            <person name="Kohler A."/>
            <person name="Kuo A."/>
            <person name="LaButti K."/>
            <person name="Pangilinan J."/>
            <person name="Lipzen A."/>
            <person name="Riley R."/>
            <person name="Andreopoulos W."/>
            <person name="He G."/>
            <person name="Johnson J."/>
            <person name="Nolan M."/>
            <person name="Tritt A."/>
            <person name="Barry K.W."/>
            <person name="Grigoriev I.V."/>
            <person name="Nagy L.G."/>
            <person name="Hibbett D."/>
            <person name="Henrissat B."/>
            <person name="Matheny P.B."/>
            <person name="Labbe J."/>
            <person name="Martin F.M."/>
        </authorList>
    </citation>
    <scope>NUCLEOTIDE SEQUENCE</scope>
    <source>
        <strain evidence="1">FP105234-sp</strain>
    </source>
</reference>
<proteinExistence type="predicted"/>
<evidence type="ECO:0000313" key="1">
    <source>
        <dbReference type="EMBL" id="KAI0053603.1"/>
    </source>
</evidence>
<protein>
    <submittedName>
        <fullName evidence="1">CDC14-domain-containing protein</fullName>
    </submittedName>
</protein>
<keyword evidence="2" id="KW-1185">Reference proteome</keyword>
<organism evidence="1 2">
    <name type="scientific">Auriscalpium vulgare</name>
    <dbReference type="NCBI Taxonomy" id="40419"/>
    <lineage>
        <taxon>Eukaryota</taxon>
        <taxon>Fungi</taxon>
        <taxon>Dikarya</taxon>
        <taxon>Basidiomycota</taxon>
        <taxon>Agaricomycotina</taxon>
        <taxon>Agaricomycetes</taxon>
        <taxon>Russulales</taxon>
        <taxon>Auriscalpiaceae</taxon>
        <taxon>Auriscalpium</taxon>
    </lineage>
</organism>
<accession>A0ACB8SCN8</accession>
<dbReference type="Proteomes" id="UP000814033">
    <property type="component" value="Unassembled WGS sequence"/>
</dbReference>
<comment type="caution">
    <text evidence="1">The sequence shown here is derived from an EMBL/GenBank/DDBJ whole genome shotgun (WGS) entry which is preliminary data.</text>
</comment>
<reference evidence="1" key="1">
    <citation type="submission" date="2021-02" db="EMBL/GenBank/DDBJ databases">
        <authorList>
            <consortium name="DOE Joint Genome Institute"/>
            <person name="Ahrendt S."/>
            <person name="Looney B.P."/>
            <person name="Miyauchi S."/>
            <person name="Morin E."/>
            <person name="Drula E."/>
            <person name="Courty P.E."/>
            <person name="Chicoki N."/>
            <person name="Fauchery L."/>
            <person name="Kohler A."/>
            <person name="Kuo A."/>
            <person name="Labutti K."/>
            <person name="Pangilinan J."/>
            <person name="Lipzen A."/>
            <person name="Riley R."/>
            <person name="Andreopoulos W."/>
            <person name="He G."/>
            <person name="Johnson J."/>
            <person name="Barry K.W."/>
            <person name="Grigoriev I.V."/>
            <person name="Nagy L."/>
            <person name="Hibbett D."/>
            <person name="Henrissat B."/>
            <person name="Matheny P.B."/>
            <person name="Labbe J."/>
            <person name="Martin F."/>
        </authorList>
    </citation>
    <scope>NUCLEOTIDE SEQUENCE</scope>
    <source>
        <strain evidence="1">FP105234-sp</strain>
    </source>
</reference>
<sequence>MDDTIFSDQATLQDALDELAGRSSIAKHAQALGDIERVIARAFTSTGRGGGIEQFLSLQDSFECNVPSRILGWISTTSLRLDHLLNRGLSDVERESEATSLAAQLVQSLNIIQGVALTHQASKLFLGRKYSLELLLDTLIVSRHLGTAPMDTPPSTGPSTPVGSGATSTSKPPMSPLASTVLDTLLCILVDLPPALRVFEACNGVQTIVKLLKRANTPRDVRMKCLEFLYFYLLDETSARPDTSSLEPIPGELPPMPLSPSPFITDSRPKNTRYLREASSGSEESNTSSSSRSSFNSSSSNSSASSASSYASAPTTPPSHVPKTPPRTPTNRATRPFAKPRSLMLLQQDVDFVPLSPKKPATFRPGVAQSRQGSFGTPNAKANRSYPLGYSRADNVLPGLGATPSRHASDDIASDTRSRVPSIGNVHEVKTTEQKKEFLGRMLGNVDALVDGVKKAGVWGLG</sequence>
<gene>
    <name evidence="1" type="ORF">FA95DRAFT_1674134</name>
</gene>
<name>A0ACB8SCN8_9AGAM</name>
<dbReference type="EMBL" id="MU275839">
    <property type="protein sequence ID" value="KAI0053603.1"/>
    <property type="molecule type" value="Genomic_DNA"/>
</dbReference>
<evidence type="ECO:0000313" key="2">
    <source>
        <dbReference type="Proteomes" id="UP000814033"/>
    </source>
</evidence>